<dbReference type="GO" id="GO:0005524">
    <property type="term" value="F:ATP binding"/>
    <property type="evidence" value="ECO:0007669"/>
    <property type="project" value="UniProtKB-UniRule"/>
</dbReference>
<dbReference type="Pfam" id="PF13535">
    <property type="entry name" value="ATP-grasp_4"/>
    <property type="match status" value="1"/>
</dbReference>
<gene>
    <name evidence="6" type="ORF">GCM10010171_42420</name>
</gene>
<keyword evidence="1" id="KW-0436">Ligase</keyword>
<reference evidence="6" key="2">
    <citation type="submission" date="2020-09" db="EMBL/GenBank/DDBJ databases">
        <authorList>
            <person name="Sun Q."/>
            <person name="Ohkuma M."/>
        </authorList>
    </citation>
    <scope>NUCLEOTIDE SEQUENCE</scope>
    <source>
        <strain evidence="6">JCM 3276</strain>
    </source>
</reference>
<organism evidence="6 7">
    <name type="scientific">Actinokineospora fastidiosa</name>
    <dbReference type="NCBI Taxonomy" id="1816"/>
    <lineage>
        <taxon>Bacteria</taxon>
        <taxon>Bacillati</taxon>
        <taxon>Actinomycetota</taxon>
        <taxon>Actinomycetes</taxon>
        <taxon>Pseudonocardiales</taxon>
        <taxon>Pseudonocardiaceae</taxon>
        <taxon>Actinokineospora</taxon>
    </lineage>
</organism>
<evidence type="ECO:0000256" key="1">
    <source>
        <dbReference type="ARBA" id="ARBA00022598"/>
    </source>
</evidence>
<dbReference type="RefSeq" id="WP_189212262.1">
    <property type="nucleotide sequence ID" value="NZ_BMRB01000003.1"/>
</dbReference>
<dbReference type="GO" id="GO:0046872">
    <property type="term" value="F:metal ion binding"/>
    <property type="evidence" value="ECO:0007669"/>
    <property type="project" value="InterPro"/>
</dbReference>
<dbReference type="GO" id="GO:0016874">
    <property type="term" value="F:ligase activity"/>
    <property type="evidence" value="ECO:0007669"/>
    <property type="project" value="UniProtKB-KW"/>
</dbReference>
<dbReference type="InterPro" id="IPR011761">
    <property type="entry name" value="ATP-grasp"/>
</dbReference>
<dbReference type="InterPro" id="IPR052032">
    <property type="entry name" value="ATP-dep_AA_Ligase"/>
</dbReference>
<evidence type="ECO:0000259" key="5">
    <source>
        <dbReference type="PROSITE" id="PS50975"/>
    </source>
</evidence>
<dbReference type="Gene3D" id="3.30.470.20">
    <property type="entry name" value="ATP-grasp fold, B domain"/>
    <property type="match status" value="1"/>
</dbReference>
<dbReference type="PROSITE" id="PS50975">
    <property type="entry name" value="ATP_GRASP"/>
    <property type="match status" value="1"/>
</dbReference>
<keyword evidence="2 4" id="KW-0547">Nucleotide-binding</keyword>
<proteinExistence type="predicted"/>
<dbReference type="SMART" id="SM01209">
    <property type="entry name" value="GARS_A"/>
    <property type="match status" value="1"/>
</dbReference>
<evidence type="ECO:0000256" key="3">
    <source>
        <dbReference type="ARBA" id="ARBA00022840"/>
    </source>
</evidence>
<name>A0A918LG70_9PSEU</name>
<feature type="domain" description="ATP-grasp" evidence="5">
    <location>
        <begin position="115"/>
        <end position="313"/>
    </location>
</feature>
<keyword evidence="7" id="KW-1185">Reference proteome</keyword>
<evidence type="ECO:0000256" key="4">
    <source>
        <dbReference type="PROSITE-ProRule" id="PRU00409"/>
    </source>
</evidence>
<accession>A0A918LG70</accession>
<reference evidence="6" key="1">
    <citation type="journal article" date="2014" name="Int. J. Syst. Evol. Microbiol.">
        <title>Complete genome sequence of Corynebacterium casei LMG S-19264T (=DSM 44701T), isolated from a smear-ripened cheese.</title>
        <authorList>
            <consortium name="US DOE Joint Genome Institute (JGI-PGF)"/>
            <person name="Walter F."/>
            <person name="Albersmeier A."/>
            <person name="Kalinowski J."/>
            <person name="Ruckert C."/>
        </authorList>
    </citation>
    <scope>NUCLEOTIDE SEQUENCE</scope>
    <source>
        <strain evidence="6">JCM 3276</strain>
    </source>
</reference>
<dbReference type="SUPFAM" id="SSF56059">
    <property type="entry name" value="Glutathione synthetase ATP-binding domain-like"/>
    <property type="match status" value="1"/>
</dbReference>
<dbReference type="AlphaFoldDB" id="A0A918LG70"/>
<evidence type="ECO:0000256" key="2">
    <source>
        <dbReference type="ARBA" id="ARBA00022741"/>
    </source>
</evidence>
<evidence type="ECO:0000313" key="7">
    <source>
        <dbReference type="Proteomes" id="UP000660680"/>
    </source>
</evidence>
<protein>
    <submittedName>
        <fullName evidence="6">Carboxylase</fullName>
    </submittedName>
</protein>
<dbReference type="PANTHER" id="PTHR43585">
    <property type="entry name" value="FUMIPYRROLE BIOSYNTHESIS PROTEIN C"/>
    <property type="match status" value="1"/>
</dbReference>
<dbReference type="PANTHER" id="PTHR43585:SF2">
    <property type="entry name" value="ATP-GRASP ENZYME FSQD"/>
    <property type="match status" value="1"/>
</dbReference>
<keyword evidence="3 4" id="KW-0067">ATP-binding</keyword>
<dbReference type="Pfam" id="PF18130">
    <property type="entry name" value="ATPgrasp_N"/>
    <property type="match status" value="1"/>
</dbReference>
<dbReference type="EMBL" id="BMRB01000003">
    <property type="protein sequence ID" value="GGS42902.1"/>
    <property type="molecule type" value="Genomic_DNA"/>
</dbReference>
<dbReference type="Proteomes" id="UP000660680">
    <property type="component" value="Unassembled WGS sequence"/>
</dbReference>
<dbReference type="InterPro" id="IPR041472">
    <property type="entry name" value="BL00235/CARNS1_N"/>
</dbReference>
<sequence>MSEPDGVVLVIGCGMRPYREYLLASAAKRHPLWMFTADEPTWQSGYLAGATVVDLMDRDAVLAAARELAAAVPVVGVLSWDEALIVTTAHVAADLGLPGAGTGAIEGCRDKFHSREVLTAAGVDQPRFAFVRDEAHAVAAADAIGYPVIVKPRGLGASIGVVLAEDADAVARAFHAAEESSLIGAKAYQGGALVEEYLTGPEISVDGAVVAGAYTPLFVARKTIGMHPYFEELGHVVSADDDLLDDPGLRATLAAAHKAIEFDHGVTHTELKLTPRGPVIVEINGRLGGDLIPLLARHATGVEPGAVAVDVAMGRAPVVPETREPRSVGVRFAYPVADCVVAAVHVPDDGVVAAAALVEPGTEMRLPPAAFISRHAYVVCAAADPDECAALLDKALSEVHLSTA</sequence>
<dbReference type="Gene3D" id="3.40.50.20">
    <property type="match status" value="1"/>
</dbReference>
<evidence type="ECO:0000313" key="6">
    <source>
        <dbReference type="EMBL" id="GGS42902.1"/>
    </source>
</evidence>
<comment type="caution">
    <text evidence="6">The sequence shown here is derived from an EMBL/GenBank/DDBJ whole genome shotgun (WGS) entry which is preliminary data.</text>
</comment>